<dbReference type="InterPro" id="IPR018097">
    <property type="entry name" value="EGF_Ca-bd_CS"/>
</dbReference>
<evidence type="ECO:0000256" key="5">
    <source>
        <dbReference type="PROSITE-ProRule" id="PRU00076"/>
    </source>
</evidence>
<dbReference type="SMART" id="SM00181">
    <property type="entry name" value="EGF"/>
    <property type="match status" value="1"/>
</dbReference>
<gene>
    <name evidence="7" type="ORF">BRAFLDRAFT_232057</name>
</gene>
<evidence type="ECO:0000256" key="3">
    <source>
        <dbReference type="ARBA" id="ARBA00022737"/>
    </source>
</evidence>
<evidence type="ECO:0000259" key="6">
    <source>
        <dbReference type="PROSITE" id="PS50026"/>
    </source>
</evidence>
<dbReference type="PROSITE" id="PS50026">
    <property type="entry name" value="EGF_3"/>
    <property type="match status" value="1"/>
</dbReference>
<organism>
    <name type="scientific">Branchiostoma floridae</name>
    <name type="common">Florida lancelet</name>
    <name type="synonym">Amphioxus</name>
    <dbReference type="NCBI Taxonomy" id="7739"/>
    <lineage>
        <taxon>Eukaryota</taxon>
        <taxon>Metazoa</taxon>
        <taxon>Chordata</taxon>
        <taxon>Cephalochordata</taxon>
        <taxon>Leptocardii</taxon>
        <taxon>Amphioxiformes</taxon>
        <taxon>Branchiostomatidae</taxon>
        <taxon>Branchiostoma</taxon>
    </lineage>
</organism>
<dbReference type="GO" id="GO:0005509">
    <property type="term" value="F:calcium ion binding"/>
    <property type="evidence" value="ECO:0007669"/>
    <property type="project" value="InterPro"/>
</dbReference>
<sequence length="49" mass="5362">MALFVDIDECAAHESPCDPNAYCQNTIGFFVCICEDGYIGDGFTCNGKY</sequence>
<dbReference type="InterPro" id="IPR000742">
    <property type="entry name" value="EGF"/>
</dbReference>
<evidence type="ECO:0000313" key="7">
    <source>
        <dbReference type="EMBL" id="EEN65543.1"/>
    </source>
</evidence>
<feature type="domain" description="EGF-like" evidence="6">
    <location>
        <begin position="6"/>
        <end position="44"/>
    </location>
</feature>
<dbReference type="InParanoid" id="C3Y2I8"/>
<dbReference type="SUPFAM" id="SSF57196">
    <property type="entry name" value="EGF/Laminin"/>
    <property type="match status" value="1"/>
</dbReference>
<keyword evidence="2" id="KW-0732">Signal</keyword>
<dbReference type="InterPro" id="IPR000152">
    <property type="entry name" value="EGF-type_Asp/Asn_hydroxyl_site"/>
</dbReference>
<dbReference type="PROSITE" id="PS01187">
    <property type="entry name" value="EGF_CA"/>
    <property type="match status" value="1"/>
</dbReference>
<dbReference type="PROSITE" id="PS00010">
    <property type="entry name" value="ASX_HYDROXYL"/>
    <property type="match status" value="1"/>
</dbReference>
<dbReference type="FunFam" id="2.10.25.10:FF:000038">
    <property type="entry name" value="Fibrillin 2"/>
    <property type="match status" value="1"/>
</dbReference>
<dbReference type="Gene3D" id="2.10.25.10">
    <property type="entry name" value="Laminin"/>
    <property type="match status" value="1"/>
</dbReference>
<dbReference type="SMART" id="SM00179">
    <property type="entry name" value="EGF_CA"/>
    <property type="match status" value="1"/>
</dbReference>
<keyword evidence="3" id="KW-0677">Repeat</keyword>
<evidence type="ECO:0000256" key="4">
    <source>
        <dbReference type="ARBA" id="ARBA00023157"/>
    </source>
</evidence>
<evidence type="ECO:0000256" key="1">
    <source>
        <dbReference type="ARBA" id="ARBA00022536"/>
    </source>
</evidence>
<dbReference type="CDD" id="cd00054">
    <property type="entry name" value="EGF_CA"/>
    <property type="match status" value="1"/>
</dbReference>
<dbReference type="EMBL" id="GG666481">
    <property type="protein sequence ID" value="EEN65543.1"/>
    <property type="molecule type" value="Genomic_DNA"/>
</dbReference>
<dbReference type="Pfam" id="PF12947">
    <property type="entry name" value="EGF_3"/>
    <property type="match status" value="1"/>
</dbReference>
<accession>C3Y2I8</accession>
<dbReference type="InterPro" id="IPR001881">
    <property type="entry name" value="EGF-like_Ca-bd_dom"/>
</dbReference>
<keyword evidence="1 5" id="KW-0245">EGF-like domain</keyword>
<keyword evidence="4" id="KW-1015">Disulfide bond</keyword>
<proteinExistence type="predicted"/>
<comment type="caution">
    <text evidence="5">Lacks conserved residue(s) required for the propagation of feature annotation.</text>
</comment>
<dbReference type="InterPro" id="IPR024731">
    <property type="entry name" value="NELL2-like_EGF"/>
</dbReference>
<name>C3Y2I8_BRAFL</name>
<dbReference type="AlphaFoldDB" id="C3Y2I8"/>
<protein>
    <recommendedName>
        <fullName evidence="6">EGF-like domain-containing protein</fullName>
    </recommendedName>
</protein>
<reference evidence="7" key="1">
    <citation type="journal article" date="2008" name="Nature">
        <title>The amphioxus genome and the evolution of the chordate karyotype.</title>
        <authorList>
            <consortium name="US DOE Joint Genome Institute (JGI-PGF)"/>
            <person name="Putnam N.H."/>
            <person name="Butts T."/>
            <person name="Ferrier D.E.K."/>
            <person name="Furlong R.F."/>
            <person name="Hellsten U."/>
            <person name="Kawashima T."/>
            <person name="Robinson-Rechavi M."/>
            <person name="Shoguchi E."/>
            <person name="Terry A."/>
            <person name="Yu J.-K."/>
            <person name="Benito-Gutierrez E.L."/>
            <person name="Dubchak I."/>
            <person name="Garcia-Fernandez J."/>
            <person name="Gibson-Brown J.J."/>
            <person name="Grigoriev I.V."/>
            <person name="Horton A.C."/>
            <person name="de Jong P.J."/>
            <person name="Jurka J."/>
            <person name="Kapitonov V.V."/>
            <person name="Kohara Y."/>
            <person name="Kuroki Y."/>
            <person name="Lindquist E."/>
            <person name="Lucas S."/>
            <person name="Osoegawa K."/>
            <person name="Pennacchio L.A."/>
            <person name="Salamov A.A."/>
            <person name="Satou Y."/>
            <person name="Sauka-Spengler T."/>
            <person name="Schmutz J."/>
            <person name="Shin-I T."/>
            <person name="Toyoda A."/>
            <person name="Bronner-Fraser M."/>
            <person name="Fujiyama A."/>
            <person name="Holland L.Z."/>
            <person name="Holland P.W.H."/>
            <person name="Satoh N."/>
            <person name="Rokhsar D.S."/>
        </authorList>
    </citation>
    <scope>NUCLEOTIDE SEQUENCE [LARGE SCALE GENOMIC DNA]</scope>
    <source>
        <strain evidence="7">S238N-H82</strain>
        <tissue evidence="7">Testes</tissue>
    </source>
</reference>
<evidence type="ECO:0000256" key="2">
    <source>
        <dbReference type="ARBA" id="ARBA00022729"/>
    </source>
</evidence>